<reference evidence="3 4" key="1">
    <citation type="submission" date="2021-03" db="EMBL/GenBank/DDBJ databases">
        <title>Genome sequencing of Marinobacter sp. LPB0319.</title>
        <authorList>
            <person name="Kim J."/>
        </authorList>
    </citation>
    <scope>NUCLEOTIDE SEQUENCE [LARGE SCALE GENOMIC DNA]</scope>
    <source>
        <strain evidence="3 4">LPB0319</strain>
    </source>
</reference>
<evidence type="ECO:0000313" key="3">
    <source>
        <dbReference type="EMBL" id="QSP94979.1"/>
    </source>
</evidence>
<dbReference type="Proteomes" id="UP000663555">
    <property type="component" value="Chromosome"/>
</dbReference>
<dbReference type="InterPro" id="IPR025392">
    <property type="entry name" value="DUF4124"/>
</dbReference>
<evidence type="ECO:0000256" key="1">
    <source>
        <dbReference type="SAM" id="MobiDB-lite"/>
    </source>
</evidence>
<name>A0ABX7MUB9_9GAMM</name>
<feature type="region of interest" description="Disordered" evidence="1">
    <location>
        <begin position="119"/>
        <end position="147"/>
    </location>
</feature>
<feature type="region of interest" description="Disordered" evidence="1">
    <location>
        <begin position="79"/>
        <end position="106"/>
    </location>
</feature>
<dbReference type="EMBL" id="CP071247">
    <property type="protein sequence ID" value="QSP94979.1"/>
    <property type="molecule type" value="Genomic_DNA"/>
</dbReference>
<proteinExistence type="predicted"/>
<evidence type="ECO:0000259" key="2">
    <source>
        <dbReference type="Pfam" id="PF13511"/>
    </source>
</evidence>
<accession>A0ABX7MUB9</accession>
<dbReference type="Pfam" id="PF13511">
    <property type="entry name" value="DUF4124"/>
    <property type="match status" value="1"/>
</dbReference>
<feature type="domain" description="DUF4124" evidence="2">
    <location>
        <begin position="12"/>
        <end position="55"/>
    </location>
</feature>
<sequence length="147" mass="16737">MPRILAPLVLVGVCCAQAHGEVYTWKDSEGVAHFSDRPPEQASHQQVRIRRPSTVSMSDNLGQQRRVSGIREQVRELLAAPSRSTPAGSPEFADHRGERQRRCDGYRTRLARIQSQLRAGYSSKKGNTLRRQRRELSQNISRECMLR</sequence>
<keyword evidence="4" id="KW-1185">Reference proteome</keyword>
<gene>
    <name evidence="3" type="ORF">LPB19_00715</name>
</gene>
<feature type="compositionally biased region" description="Basic and acidic residues" evidence="1">
    <location>
        <begin position="92"/>
        <end position="106"/>
    </location>
</feature>
<dbReference type="RefSeq" id="WP_206644186.1">
    <property type="nucleotide sequence ID" value="NZ_CP071247.1"/>
</dbReference>
<protein>
    <submittedName>
        <fullName evidence="3">DUF4124 domain-containing protein</fullName>
    </submittedName>
</protein>
<evidence type="ECO:0000313" key="4">
    <source>
        <dbReference type="Proteomes" id="UP000663555"/>
    </source>
</evidence>
<organism evidence="3 4">
    <name type="scientific">Marinobacter salinisoli</name>
    <dbReference type="NCBI Taxonomy" id="2769486"/>
    <lineage>
        <taxon>Bacteria</taxon>
        <taxon>Pseudomonadati</taxon>
        <taxon>Pseudomonadota</taxon>
        <taxon>Gammaproteobacteria</taxon>
        <taxon>Pseudomonadales</taxon>
        <taxon>Marinobacteraceae</taxon>
        <taxon>Marinobacter</taxon>
    </lineage>
</organism>